<dbReference type="AlphaFoldDB" id="W3XHL3"/>
<evidence type="ECO:0000256" key="1">
    <source>
        <dbReference type="SAM" id="SignalP"/>
    </source>
</evidence>
<evidence type="ECO:0000313" key="3">
    <source>
        <dbReference type="EMBL" id="ETS85568.1"/>
    </source>
</evidence>
<dbReference type="GeneID" id="19268606"/>
<dbReference type="eggNOG" id="ENOG502SI05">
    <property type="taxonomic scope" value="Eukaryota"/>
</dbReference>
<gene>
    <name evidence="3" type="ORF">PFICI_03593</name>
</gene>
<dbReference type="KEGG" id="pfy:PFICI_03593"/>
<proteinExistence type="predicted"/>
<dbReference type="OrthoDB" id="3515051at2759"/>
<dbReference type="InParanoid" id="W3XHL3"/>
<dbReference type="RefSeq" id="XP_007830365.1">
    <property type="nucleotide sequence ID" value="XM_007832174.1"/>
</dbReference>
<evidence type="ECO:0000313" key="4">
    <source>
        <dbReference type="Proteomes" id="UP000030651"/>
    </source>
</evidence>
<feature type="domain" description="DUF8021" evidence="2">
    <location>
        <begin position="148"/>
        <end position="259"/>
    </location>
</feature>
<feature type="signal peptide" evidence="1">
    <location>
        <begin position="1"/>
        <end position="19"/>
    </location>
</feature>
<evidence type="ECO:0000259" key="2">
    <source>
        <dbReference type="Pfam" id="PF26061"/>
    </source>
</evidence>
<keyword evidence="1" id="KW-0732">Signal</keyword>
<name>W3XHL3_PESFW</name>
<dbReference type="HOGENOM" id="CLU_067389_0_0_1"/>
<dbReference type="EMBL" id="KI912110">
    <property type="protein sequence ID" value="ETS85568.1"/>
    <property type="molecule type" value="Genomic_DNA"/>
</dbReference>
<dbReference type="InterPro" id="IPR058334">
    <property type="entry name" value="DUF8021"/>
</dbReference>
<keyword evidence="4" id="KW-1185">Reference proteome</keyword>
<feature type="chain" id="PRO_5004836172" description="DUF8021 domain-containing protein" evidence="1">
    <location>
        <begin position="20"/>
        <end position="291"/>
    </location>
</feature>
<protein>
    <recommendedName>
        <fullName evidence="2">DUF8021 domain-containing protein</fullName>
    </recommendedName>
</protein>
<dbReference type="Proteomes" id="UP000030651">
    <property type="component" value="Unassembled WGS sequence"/>
</dbReference>
<organism evidence="3 4">
    <name type="scientific">Pestalotiopsis fici (strain W106-1 / CGMCC3.15140)</name>
    <dbReference type="NCBI Taxonomy" id="1229662"/>
    <lineage>
        <taxon>Eukaryota</taxon>
        <taxon>Fungi</taxon>
        <taxon>Dikarya</taxon>
        <taxon>Ascomycota</taxon>
        <taxon>Pezizomycotina</taxon>
        <taxon>Sordariomycetes</taxon>
        <taxon>Xylariomycetidae</taxon>
        <taxon>Amphisphaeriales</taxon>
        <taxon>Sporocadaceae</taxon>
        <taxon>Pestalotiopsis</taxon>
    </lineage>
</organism>
<accession>W3XHL3</accession>
<dbReference type="OMA" id="WNAQENW"/>
<reference evidence="4" key="1">
    <citation type="journal article" date="2015" name="BMC Genomics">
        <title>Genomic and transcriptomic analysis of the endophytic fungus Pestalotiopsis fici reveals its lifestyle and high potential for synthesis of natural products.</title>
        <authorList>
            <person name="Wang X."/>
            <person name="Zhang X."/>
            <person name="Liu L."/>
            <person name="Xiang M."/>
            <person name="Wang W."/>
            <person name="Sun X."/>
            <person name="Che Y."/>
            <person name="Guo L."/>
            <person name="Liu G."/>
            <person name="Guo L."/>
            <person name="Wang C."/>
            <person name="Yin W.B."/>
            <person name="Stadler M."/>
            <person name="Zhang X."/>
            <person name="Liu X."/>
        </authorList>
    </citation>
    <scope>NUCLEOTIDE SEQUENCE [LARGE SCALE GENOMIC DNA]</scope>
    <source>
        <strain evidence="4">W106-1 / CGMCC3.15140</strain>
    </source>
</reference>
<dbReference type="Pfam" id="PF26061">
    <property type="entry name" value="DUF8021"/>
    <property type="match status" value="1"/>
</dbReference>
<sequence length="291" mass="32033">MHVATVYTVMSLAVPTAAACTRDLLQNATAEYVKSQSSGHIGISALSSKVNYTENDVPVDINTGVLTQPLKIDFNRSTHDTTQCATFTELIVTDPKHPYVIGTRMVFTDDEITTVESIVTDAGDWLFNATGYLYWNAQENWAPIPADRRDTRAVIQAAGDAYFNRFANVNVTVPWAASCARLEGGLYTDTNHTGAETCGLGLPSTIKVTNRRYVVDEEMGTVDIFLGFPGLDRSVGQKPVPDSHFFRVENGKIRYIHTVSACFNAGCGENGTLPLSRIRRPMSVKDSRRLW</sequence>